<dbReference type="EMBL" id="CP104377">
    <property type="protein sequence ID" value="UXC18842.1"/>
    <property type="molecule type" value="Genomic_DNA"/>
</dbReference>
<dbReference type="Proteomes" id="UP001058290">
    <property type="component" value="Chromosome"/>
</dbReference>
<protein>
    <submittedName>
        <fullName evidence="4">Ankyrin repeat domain-containing protein</fullName>
    </submittedName>
</protein>
<dbReference type="PROSITE" id="PS50297">
    <property type="entry name" value="ANK_REP_REGION"/>
    <property type="match status" value="1"/>
</dbReference>
<dbReference type="PANTHER" id="PTHR24171">
    <property type="entry name" value="ANKYRIN REPEAT DOMAIN-CONTAINING PROTEIN 39-RELATED"/>
    <property type="match status" value="1"/>
</dbReference>
<organism evidence="4 5">
    <name type="scientific">Comamonas squillarum</name>
    <dbReference type="NCBI Taxonomy" id="2977320"/>
    <lineage>
        <taxon>Bacteria</taxon>
        <taxon>Pseudomonadati</taxon>
        <taxon>Pseudomonadota</taxon>
        <taxon>Betaproteobacteria</taxon>
        <taxon>Burkholderiales</taxon>
        <taxon>Comamonadaceae</taxon>
        <taxon>Comamonas</taxon>
    </lineage>
</organism>
<keyword evidence="1" id="KW-0677">Repeat</keyword>
<name>A0ABY6A1H6_9BURK</name>
<evidence type="ECO:0000313" key="4">
    <source>
        <dbReference type="EMBL" id="UXC18842.1"/>
    </source>
</evidence>
<feature type="repeat" description="ANK" evidence="3">
    <location>
        <begin position="78"/>
        <end position="110"/>
    </location>
</feature>
<dbReference type="Gene3D" id="1.25.40.20">
    <property type="entry name" value="Ankyrin repeat-containing domain"/>
    <property type="match status" value="1"/>
</dbReference>
<dbReference type="SUPFAM" id="SSF48403">
    <property type="entry name" value="Ankyrin repeat"/>
    <property type="match status" value="1"/>
</dbReference>
<keyword evidence="2 3" id="KW-0040">ANK repeat</keyword>
<proteinExistence type="predicted"/>
<feature type="repeat" description="ANK" evidence="3">
    <location>
        <begin position="112"/>
        <end position="144"/>
    </location>
</feature>
<sequence>MPQLASGTSIPGSAGAGNQAAARGDIRTLAALAEAGEDLSALWNIRTLLIEAVIAQQAEAVGWLLARGVSLNTPDAVMGWTALGWAASGNEAALVQALLAAGADTEHQADEHGRTPLMAAAQAGGDEAVILLLAAGAQLAAQDGLGATAADLARRNGFEALAARLDAMLPPALRAAAPAPPSGTLPWPEEPLAVLHWPDDFPAFQQPNWRSLASGEDSSFDSAFHAALADRLIPAFACPTAALRSWVQAMNHWERAASQAIAGARGAEAHLDMGVMWQQLAGAMALRQAYATPRLRKYPRISISAKPDLPLHLDLLALEWPTPDQCTITTQQRMLPVDEPESADTQAGTTTRGEFFSNRWPIVESRFTLLRKAGQWRIDRWQQRYQGNSTWDRQVL</sequence>
<evidence type="ECO:0000256" key="1">
    <source>
        <dbReference type="ARBA" id="ARBA00022737"/>
    </source>
</evidence>
<dbReference type="InterPro" id="IPR002110">
    <property type="entry name" value="Ankyrin_rpt"/>
</dbReference>
<gene>
    <name evidence="4" type="ORF">N4T19_01515</name>
</gene>
<evidence type="ECO:0000256" key="2">
    <source>
        <dbReference type="ARBA" id="ARBA00023043"/>
    </source>
</evidence>
<dbReference type="RefSeq" id="WP_260719265.1">
    <property type="nucleotide sequence ID" value="NZ_CP104377.1"/>
</dbReference>
<reference evidence="4" key="1">
    <citation type="submission" date="2022-09" db="EMBL/GenBank/DDBJ databases">
        <title>Bacterial diversity in gut of crayfish and pufferfish.</title>
        <authorList>
            <person name="Huang Y."/>
        </authorList>
    </citation>
    <scope>NUCLEOTIDE SEQUENCE</scope>
    <source>
        <strain evidence="4">PR12</strain>
    </source>
</reference>
<evidence type="ECO:0000313" key="5">
    <source>
        <dbReference type="Proteomes" id="UP001058290"/>
    </source>
</evidence>
<dbReference type="SMART" id="SM00248">
    <property type="entry name" value="ANK"/>
    <property type="match status" value="3"/>
</dbReference>
<dbReference type="InterPro" id="IPR036770">
    <property type="entry name" value="Ankyrin_rpt-contain_sf"/>
</dbReference>
<keyword evidence="5" id="KW-1185">Reference proteome</keyword>
<evidence type="ECO:0000256" key="3">
    <source>
        <dbReference type="PROSITE-ProRule" id="PRU00023"/>
    </source>
</evidence>
<dbReference type="Pfam" id="PF12796">
    <property type="entry name" value="Ank_2"/>
    <property type="match status" value="1"/>
</dbReference>
<accession>A0ABY6A1H6</accession>
<dbReference type="PROSITE" id="PS50088">
    <property type="entry name" value="ANK_REPEAT"/>
    <property type="match status" value="2"/>
</dbReference>